<protein>
    <submittedName>
        <fullName evidence="1">Uncharacterized protein</fullName>
    </submittedName>
</protein>
<gene>
    <name evidence="1" type="ORF">BROSI_A2302</name>
</gene>
<organism evidence="1 2">
    <name type="scientific">Candidatus Brocadia sinica JPN1</name>
    <dbReference type="NCBI Taxonomy" id="1197129"/>
    <lineage>
        <taxon>Bacteria</taxon>
        <taxon>Pseudomonadati</taxon>
        <taxon>Planctomycetota</taxon>
        <taxon>Candidatus Brocadiia</taxon>
        <taxon>Candidatus Brocadiales</taxon>
        <taxon>Candidatus Brocadiaceae</taxon>
        <taxon>Candidatus Brocadia</taxon>
    </lineage>
</organism>
<evidence type="ECO:0000313" key="1">
    <source>
        <dbReference type="EMBL" id="GAN33768.1"/>
    </source>
</evidence>
<sequence length="207" mass="23083">MKINRDLACIEDIDSVSAQYYKDKFYNVSYVPSDMKFEVIEVIDVESYGIRQIGGSGYSLAVLKDENGLLSTELLSSIDDDGPCCNRMTPHLEKLFRYIEKNGKARVLATVYDLNSNKSDTVTQQFVLNALNTAPSKYRFSNPEVMASSIPGMLGIAVDVDADSLVYLVASRLDYKIWEITGLDADYLSTLTQSEISGMKRSPINSR</sequence>
<accession>A0ABQ0JYI8</accession>
<keyword evidence="2" id="KW-1185">Reference proteome</keyword>
<proteinExistence type="predicted"/>
<name>A0ABQ0JYI8_9BACT</name>
<comment type="caution">
    <text evidence="1">The sequence shown here is derived from an EMBL/GenBank/DDBJ whole genome shotgun (WGS) entry which is preliminary data.</text>
</comment>
<evidence type="ECO:0000313" key="2">
    <source>
        <dbReference type="Proteomes" id="UP000032309"/>
    </source>
</evidence>
<dbReference type="EMBL" id="BAFN01000001">
    <property type="protein sequence ID" value="GAN33768.1"/>
    <property type="molecule type" value="Genomic_DNA"/>
</dbReference>
<dbReference type="Proteomes" id="UP000032309">
    <property type="component" value="Unassembled WGS sequence"/>
</dbReference>
<reference evidence="2" key="1">
    <citation type="journal article" date="2015" name="Genome Announc.">
        <title>Draft Genome Sequence of an Anaerobic Ammonium-Oxidizing Bacterium, "Candidatus Brocadia sinica".</title>
        <authorList>
            <person name="Oshiki M."/>
            <person name="Shinyako-Hata K."/>
            <person name="Satoh H."/>
            <person name="Okabe S."/>
        </authorList>
    </citation>
    <scope>NUCLEOTIDE SEQUENCE [LARGE SCALE GENOMIC DNA]</scope>
    <source>
        <strain evidence="2">JPN1</strain>
    </source>
</reference>